<keyword evidence="2" id="KW-0614">Plasmid</keyword>
<geneLocation type="plasmid" evidence="2 3">
    <name>AZOBR_p5</name>
</geneLocation>
<dbReference type="KEGG" id="abs:AZOBR_p50109"/>
<evidence type="ECO:0000256" key="1">
    <source>
        <dbReference type="SAM" id="MobiDB-lite"/>
    </source>
</evidence>
<evidence type="ECO:0000313" key="2">
    <source>
        <dbReference type="EMBL" id="CCD03879.1"/>
    </source>
</evidence>
<sequence>MERLDLHSTRLLISWRTDSYARFAAEASLPVEQVVAAAASKLASRHGAAPTRRDGGPNEPTCG</sequence>
<keyword evidence="3" id="KW-1185">Reference proteome</keyword>
<accession>A0A9P1K1J2</accession>
<dbReference type="EMBL" id="HE577332">
    <property type="protein sequence ID" value="CCD03879.1"/>
    <property type="molecule type" value="Genomic_DNA"/>
</dbReference>
<proteinExistence type="predicted"/>
<organism evidence="2 3">
    <name type="scientific">Azospirillum baldaniorum</name>
    <dbReference type="NCBI Taxonomy" id="1064539"/>
    <lineage>
        <taxon>Bacteria</taxon>
        <taxon>Pseudomonadati</taxon>
        <taxon>Pseudomonadota</taxon>
        <taxon>Alphaproteobacteria</taxon>
        <taxon>Rhodospirillales</taxon>
        <taxon>Azospirillaceae</taxon>
        <taxon>Azospirillum</taxon>
    </lineage>
</organism>
<feature type="region of interest" description="Disordered" evidence="1">
    <location>
        <begin position="42"/>
        <end position="63"/>
    </location>
</feature>
<dbReference type="AlphaFoldDB" id="A0A9P1K1J2"/>
<name>A0A9P1K1J2_9PROT</name>
<reference evidence="2 3" key="1">
    <citation type="journal article" date="2011" name="PLoS Genet.">
        <title>Azospirillum genomes reveal transition of bacteria from aquatic to terrestrial environments.</title>
        <authorList>
            <person name="Wisniewski-Dye F."/>
            <person name="Borziak K."/>
            <person name="Khalsa-Moyers G."/>
            <person name="Alexandre G."/>
            <person name="Sukharnikov L.O."/>
            <person name="Wuichet K."/>
            <person name="Hurst G.B."/>
            <person name="McDonald W.H."/>
            <person name="Robertson J.S."/>
            <person name="Barbe V."/>
            <person name="Calteau A."/>
            <person name="Rouy Z."/>
            <person name="Mangenot S."/>
            <person name="Prigent-Combaret C."/>
            <person name="Normand P."/>
            <person name="Boyer M."/>
            <person name="Siguier P."/>
            <person name="Dessaux Y."/>
            <person name="Elmerich C."/>
            <person name="Condemine G."/>
            <person name="Krishnen G."/>
            <person name="Kennedy I."/>
            <person name="Paterson A.H."/>
            <person name="Gonzalez V."/>
            <person name="Mavingui P."/>
            <person name="Zhulin I.B."/>
        </authorList>
    </citation>
    <scope>NUCLEOTIDE SEQUENCE [LARGE SCALE GENOMIC DNA]</scope>
    <source>
        <strain evidence="2 3">Sp245</strain>
    </source>
</reference>
<evidence type="ECO:0000313" key="3">
    <source>
        <dbReference type="Proteomes" id="UP000007319"/>
    </source>
</evidence>
<gene>
    <name evidence="2" type="ORF">AZOBR_p50109</name>
</gene>
<protein>
    <submittedName>
        <fullName evidence="2">Uncharacterized protein</fullName>
    </submittedName>
</protein>
<dbReference type="Proteomes" id="UP000007319">
    <property type="component" value="Plasmid AZOBR_p5"/>
</dbReference>